<sequence>MEYLTKLNGNTATKSAFDLKYTFPVKYYDFHIYYYAHNQSSLAESNALQQRFLNDFSNEGEDGSVIVKKLPNEKVIGPHPTQFWEVDVLRPEVFIKVISWFQLNHGNLSVLIHPQTGDDILDHTGRAMWLGDKLPLLLDVFDDSTGIPEFGVKGGKRIDAKDYY</sequence>
<evidence type="ECO:0000313" key="1">
    <source>
        <dbReference type="EMBL" id="CAH6718549.1"/>
    </source>
</evidence>
<evidence type="ECO:0000313" key="2">
    <source>
        <dbReference type="Proteomes" id="UP001152531"/>
    </source>
</evidence>
<name>A0ACA9Y0T2_9ASCO</name>
<reference evidence="1" key="1">
    <citation type="submission" date="2022-06" db="EMBL/GenBank/DDBJ databases">
        <authorList>
            <person name="Legras J.-L."/>
            <person name="Devillers H."/>
            <person name="Grondin C."/>
        </authorList>
    </citation>
    <scope>NUCLEOTIDE SEQUENCE</scope>
    <source>
        <strain evidence="1">CLIB 1444</strain>
    </source>
</reference>
<proteinExistence type="predicted"/>
<dbReference type="EMBL" id="CALSDN010000001">
    <property type="protein sequence ID" value="CAH6718549.1"/>
    <property type="molecule type" value="Genomic_DNA"/>
</dbReference>
<comment type="caution">
    <text evidence="1">The sequence shown here is derived from an EMBL/GenBank/DDBJ whole genome shotgun (WGS) entry which is preliminary data.</text>
</comment>
<accession>A0ACA9Y0T2</accession>
<keyword evidence="2" id="KW-1185">Reference proteome</keyword>
<dbReference type="Proteomes" id="UP001152531">
    <property type="component" value="Unassembled WGS sequence"/>
</dbReference>
<organism evidence="1 2">
    <name type="scientific">[Candida] jaroonii</name>
    <dbReference type="NCBI Taxonomy" id="467808"/>
    <lineage>
        <taxon>Eukaryota</taxon>
        <taxon>Fungi</taxon>
        <taxon>Dikarya</taxon>
        <taxon>Ascomycota</taxon>
        <taxon>Saccharomycotina</taxon>
        <taxon>Pichiomycetes</taxon>
        <taxon>Debaryomycetaceae</taxon>
        <taxon>Yamadazyma</taxon>
    </lineage>
</organism>
<protein>
    <submittedName>
        <fullName evidence="1">Uncharacterized protein</fullName>
    </submittedName>
</protein>
<gene>
    <name evidence="1" type="ORF">CLIB1444_01S09208</name>
</gene>